<evidence type="ECO:0000259" key="2">
    <source>
        <dbReference type="Pfam" id="PF01636"/>
    </source>
</evidence>
<dbReference type="Gene3D" id="1.20.1270.170">
    <property type="match status" value="1"/>
</dbReference>
<dbReference type="Proteomes" id="UP000078389">
    <property type="component" value="Unassembled WGS sequence"/>
</dbReference>
<dbReference type="PANTHER" id="PTHR21064">
    <property type="entry name" value="AMINOGLYCOSIDE PHOSPHOTRANSFERASE DOMAIN-CONTAINING PROTEIN-RELATED"/>
    <property type="match status" value="1"/>
</dbReference>
<dbReference type="Gene3D" id="3.30.200.70">
    <property type="match status" value="1"/>
</dbReference>
<dbReference type="OrthoDB" id="241498at2"/>
<gene>
    <name evidence="3" type="ORF">A3840_14865</name>
</gene>
<dbReference type="InterPro" id="IPR011009">
    <property type="entry name" value="Kinase-like_dom_sf"/>
</dbReference>
<feature type="domain" description="Aminoglycoside phosphotransferase" evidence="2">
    <location>
        <begin position="26"/>
        <end position="266"/>
    </location>
</feature>
<dbReference type="PANTHER" id="PTHR21064:SF6">
    <property type="entry name" value="AMINOGLYCOSIDE PHOSPHOTRANSFERASE DOMAIN-CONTAINING PROTEIN"/>
    <property type="match status" value="1"/>
</dbReference>
<dbReference type="AlphaFoldDB" id="A0A178HT61"/>
<organism evidence="3 4">
    <name type="scientific">Devosia elaeis</name>
    <dbReference type="NCBI Taxonomy" id="1770058"/>
    <lineage>
        <taxon>Bacteria</taxon>
        <taxon>Pseudomonadati</taxon>
        <taxon>Pseudomonadota</taxon>
        <taxon>Alphaproteobacteria</taxon>
        <taxon>Hyphomicrobiales</taxon>
        <taxon>Devosiaceae</taxon>
        <taxon>Devosia</taxon>
    </lineage>
</organism>
<dbReference type="Pfam" id="PF01636">
    <property type="entry name" value="APH"/>
    <property type="match status" value="1"/>
</dbReference>
<dbReference type="InterPro" id="IPR002575">
    <property type="entry name" value="Aminoglycoside_PTrfase"/>
</dbReference>
<dbReference type="STRING" id="1770058.A3840_14865"/>
<name>A0A178HT61_9HYPH</name>
<proteinExistence type="inferred from homology"/>
<accession>A0A178HT61</accession>
<evidence type="ECO:0000313" key="4">
    <source>
        <dbReference type="Proteomes" id="UP000078389"/>
    </source>
</evidence>
<comment type="caution">
    <text evidence="3">The sequence shown here is derived from an EMBL/GenBank/DDBJ whole genome shotgun (WGS) entry which is preliminary data.</text>
</comment>
<evidence type="ECO:0000313" key="3">
    <source>
        <dbReference type="EMBL" id="OAM75224.1"/>
    </source>
</evidence>
<comment type="similarity">
    <text evidence="1">Belongs to the pseudomonas-type ThrB family.</text>
</comment>
<dbReference type="Gene3D" id="1.10.510.10">
    <property type="entry name" value="Transferase(Phosphotransferase) domain 1"/>
    <property type="match status" value="1"/>
</dbReference>
<reference evidence="3 4" key="1">
    <citation type="submission" date="2016-03" db="EMBL/GenBank/DDBJ databases">
        <title>Genome sequencing of Devosia sp. S37.</title>
        <authorList>
            <person name="Mohd Nor M."/>
        </authorList>
    </citation>
    <scope>NUCLEOTIDE SEQUENCE [LARGE SCALE GENOMIC DNA]</scope>
    <source>
        <strain evidence="3 4">S37</strain>
    </source>
</reference>
<dbReference type="SUPFAM" id="SSF56112">
    <property type="entry name" value="Protein kinase-like (PK-like)"/>
    <property type="match status" value="1"/>
</dbReference>
<evidence type="ECO:0000256" key="1">
    <source>
        <dbReference type="ARBA" id="ARBA00038240"/>
    </source>
</evidence>
<dbReference type="RefSeq" id="WP_067458462.1">
    <property type="nucleotide sequence ID" value="NZ_LVVY01000113.1"/>
</dbReference>
<dbReference type="GO" id="GO:0009088">
    <property type="term" value="P:threonine biosynthetic process"/>
    <property type="evidence" value="ECO:0007669"/>
    <property type="project" value="TreeGrafter"/>
</dbReference>
<dbReference type="EMBL" id="LVVY01000113">
    <property type="protein sequence ID" value="OAM75224.1"/>
    <property type="molecule type" value="Genomic_DNA"/>
</dbReference>
<keyword evidence="4" id="KW-1185">Reference proteome</keyword>
<dbReference type="PROSITE" id="PS51257">
    <property type="entry name" value="PROKAR_LIPOPROTEIN"/>
    <property type="match status" value="1"/>
</dbReference>
<dbReference type="GO" id="GO:0004413">
    <property type="term" value="F:homoserine kinase activity"/>
    <property type="evidence" value="ECO:0007669"/>
    <property type="project" value="TreeGrafter"/>
</dbReference>
<sequence>MQLQERDLESALALWPQVSGSACRLINHSENHTFRVDAPDGAAYTLRVHRPDYQSRLNIESELAWLEALYRDTDLPVPAAVPGADGRLLQQFTGPDGLMRHAVLFHFIAGHEPSPESNLVDLFGVLGGYAARLHKQVMAWERPAHFERQAWNAATILDEDGLWGDWRVAPGVNGAIRPLLDRATDALRQRLAEYGQGPNRYGLIHADMRLGNLLVDGGTVSLIDFDDCGLCWFAYDFAAAISFHETHKAVPALKAAWLESYQAERRLDAEDIAAIDAMVMLRRMALLAWIGSHNETNLAQTHMPGFAEGTAALAERFLRGPLWPED</sequence>
<dbReference type="InterPro" id="IPR050249">
    <property type="entry name" value="Pseudomonas-type_ThrB"/>
</dbReference>
<protein>
    <recommendedName>
        <fullName evidence="2">Aminoglycoside phosphotransferase domain-containing protein</fullName>
    </recommendedName>
</protein>